<keyword evidence="2" id="KW-1185">Reference proteome</keyword>
<evidence type="ECO:0000313" key="2">
    <source>
        <dbReference type="Proteomes" id="UP000834106"/>
    </source>
</evidence>
<accession>A0AAD2A8R5</accession>
<dbReference type="AlphaFoldDB" id="A0AAD2A8R5"/>
<dbReference type="EMBL" id="OU503054">
    <property type="protein sequence ID" value="CAI9782989.1"/>
    <property type="molecule type" value="Genomic_DNA"/>
</dbReference>
<gene>
    <name evidence="1" type="ORF">FPE_LOCUS30419</name>
</gene>
<protein>
    <submittedName>
        <fullName evidence="1">Uncharacterized protein</fullName>
    </submittedName>
</protein>
<organism evidence="1 2">
    <name type="scientific">Fraxinus pennsylvanica</name>
    <dbReference type="NCBI Taxonomy" id="56036"/>
    <lineage>
        <taxon>Eukaryota</taxon>
        <taxon>Viridiplantae</taxon>
        <taxon>Streptophyta</taxon>
        <taxon>Embryophyta</taxon>
        <taxon>Tracheophyta</taxon>
        <taxon>Spermatophyta</taxon>
        <taxon>Magnoliopsida</taxon>
        <taxon>eudicotyledons</taxon>
        <taxon>Gunneridae</taxon>
        <taxon>Pentapetalae</taxon>
        <taxon>asterids</taxon>
        <taxon>lamiids</taxon>
        <taxon>Lamiales</taxon>
        <taxon>Oleaceae</taxon>
        <taxon>Oleeae</taxon>
        <taxon>Fraxinus</taxon>
    </lineage>
</organism>
<proteinExistence type="predicted"/>
<evidence type="ECO:0000313" key="1">
    <source>
        <dbReference type="EMBL" id="CAI9782989.1"/>
    </source>
</evidence>
<dbReference type="Proteomes" id="UP000834106">
    <property type="component" value="Chromosome 19"/>
</dbReference>
<name>A0AAD2A8R5_9LAMI</name>
<sequence length="195" mass="21601">MGSFAYVMDVNASLQVPIRIPSSKKQSSKKSSFPLTPGHRLAMSECGCDSRREFNGFEAFRVLKNSDGNDRKVIGKSRRDSFSVSKIWLRGKKDKSNSATVEASRRAFSFRFPVHRNAVAEAKTGGGSGGARRTVSEIDISRWENGGSEFGCDEEIRSCNSLDSQPNQPSFAKRTLLWLMGTQNKVVQSSFSYNV</sequence>
<reference evidence="1" key="1">
    <citation type="submission" date="2023-05" db="EMBL/GenBank/DDBJ databases">
        <authorList>
            <person name="Huff M."/>
        </authorList>
    </citation>
    <scope>NUCLEOTIDE SEQUENCE</scope>
</reference>